<keyword evidence="2" id="KW-0732">Signal</keyword>
<feature type="chain" id="PRO_5043482962" evidence="2">
    <location>
        <begin position="25"/>
        <end position="157"/>
    </location>
</feature>
<dbReference type="EMBL" id="OX459118">
    <property type="protein sequence ID" value="CAI9088585.1"/>
    <property type="molecule type" value="Genomic_DNA"/>
</dbReference>
<proteinExistence type="predicted"/>
<keyword evidence="4" id="KW-1185">Reference proteome</keyword>
<organism evidence="3 4">
    <name type="scientific">Oldenlandia corymbosa var. corymbosa</name>
    <dbReference type="NCBI Taxonomy" id="529605"/>
    <lineage>
        <taxon>Eukaryota</taxon>
        <taxon>Viridiplantae</taxon>
        <taxon>Streptophyta</taxon>
        <taxon>Embryophyta</taxon>
        <taxon>Tracheophyta</taxon>
        <taxon>Spermatophyta</taxon>
        <taxon>Magnoliopsida</taxon>
        <taxon>eudicotyledons</taxon>
        <taxon>Gunneridae</taxon>
        <taxon>Pentapetalae</taxon>
        <taxon>asterids</taxon>
        <taxon>lamiids</taxon>
        <taxon>Gentianales</taxon>
        <taxon>Rubiaceae</taxon>
        <taxon>Rubioideae</taxon>
        <taxon>Spermacoceae</taxon>
        <taxon>Hedyotis-Oldenlandia complex</taxon>
        <taxon>Oldenlandia</taxon>
    </lineage>
</organism>
<gene>
    <name evidence="3" type="ORF">OLC1_LOCUS1129</name>
</gene>
<feature type="signal peptide" evidence="2">
    <location>
        <begin position="1"/>
        <end position="24"/>
    </location>
</feature>
<evidence type="ECO:0000313" key="4">
    <source>
        <dbReference type="Proteomes" id="UP001161247"/>
    </source>
</evidence>
<feature type="region of interest" description="Disordered" evidence="1">
    <location>
        <begin position="107"/>
        <end position="126"/>
    </location>
</feature>
<evidence type="ECO:0000256" key="1">
    <source>
        <dbReference type="SAM" id="MobiDB-lite"/>
    </source>
</evidence>
<reference evidence="3" key="1">
    <citation type="submission" date="2023-03" db="EMBL/GenBank/DDBJ databases">
        <authorList>
            <person name="Julca I."/>
        </authorList>
    </citation>
    <scope>NUCLEOTIDE SEQUENCE</scope>
</reference>
<accession>A0AAV1BYY1</accession>
<dbReference type="Proteomes" id="UP001161247">
    <property type="component" value="Chromosome 1"/>
</dbReference>
<evidence type="ECO:0000256" key="2">
    <source>
        <dbReference type="SAM" id="SignalP"/>
    </source>
</evidence>
<dbReference type="AlphaFoldDB" id="A0AAV1BYY1"/>
<name>A0AAV1BYY1_OLDCO</name>
<sequence>MAIVMYMLLLFGGILLSPPPAAHALTLQLQTTFGCQSCLQQNVIVNAFRSSSQRVTEYVPDEETRWQIGLFTNKLAQNSANYALRESYKLVPGGKAVAEIVDQTMRDVKSENRSKNAMPKGGGDGGKITTSCGDFVAGGAAELGRHKAIQSPDRAHR</sequence>
<protein>
    <submittedName>
        <fullName evidence="3">OLC1v1022957C1</fullName>
    </submittedName>
</protein>
<evidence type="ECO:0000313" key="3">
    <source>
        <dbReference type="EMBL" id="CAI9088585.1"/>
    </source>
</evidence>